<evidence type="ECO:0000256" key="1">
    <source>
        <dbReference type="SAM" id="SignalP"/>
    </source>
</evidence>
<accession>A0A6L8MSZ0</accession>
<dbReference type="InterPro" id="IPR050266">
    <property type="entry name" value="AB_hydrolase_sf"/>
</dbReference>
<dbReference type="InterPro" id="IPR029058">
    <property type="entry name" value="AB_hydrolase_fold"/>
</dbReference>
<feature type="signal peptide" evidence="1">
    <location>
        <begin position="1"/>
        <end position="24"/>
    </location>
</feature>
<reference evidence="3 4" key="1">
    <citation type="submission" date="2019-12" db="EMBL/GenBank/DDBJ databases">
        <title>Novel species isolated from a subtropical stream in China.</title>
        <authorList>
            <person name="Lu H."/>
        </authorList>
    </citation>
    <scope>NUCLEOTIDE SEQUENCE [LARGE SCALE GENOMIC DNA]</scope>
    <source>
        <strain evidence="3 4">FT50W</strain>
    </source>
</reference>
<dbReference type="SUPFAM" id="SSF53474">
    <property type="entry name" value="alpha/beta-Hydrolases"/>
    <property type="match status" value="1"/>
</dbReference>
<protein>
    <submittedName>
        <fullName evidence="3">Alpha/beta fold hydrolase</fullName>
    </submittedName>
</protein>
<keyword evidence="1" id="KW-0732">Signal</keyword>
<evidence type="ECO:0000313" key="3">
    <source>
        <dbReference type="EMBL" id="MYM85201.1"/>
    </source>
</evidence>
<dbReference type="GO" id="GO:0016787">
    <property type="term" value="F:hydrolase activity"/>
    <property type="evidence" value="ECO:0007669"/>
    <property type="project" value="UniProtKB-KW"/>
</dbReference>
<dbReference type="Pfam" id="PF12697">
    <property type="entry name" value="Abhydrolase_6"/>
    <property type="match status" value="1"/>
</dbReference>
<dbReference type="InterPro" id="IPR000073">
    <property type="entry name" value="AB_hydrolase_1"/>
</dbReference>
<feature type="chain" id="PRO_5026796065" evidence="1">
    <location>
        <begin position="25"/>
        <end position="359"/>
    </location>
</feature>
<dbReference type="Gene3D" id="3.40.50.1820">
    <property type="entry name" value="alpha/beta hydrolase"/>
    <property type="match status" value="1"/>
</dbReference>
<organism evidence="3 4">
    <name type="scientific">Duganella lactea</name>
    <dbReference type="NCBI Taxonomy" id="2692173"/>
    <lineage>
        <taxon>Bacteria</taxon>
        <taxon>Pseudomonadati</taxon>
        <taxon>Pseudomonadota</taxon>
        <taxon>Betaproteobacteria</taxon>
        <taxon>Burkholderiales</taxon>
        <taxon>Oxalobacteraceae</taxon>
        <taxon>Telluria group</taxon>
        <taxon>Duganella</taxon>
    </lineage>
</organism>
<keyword evidence="3" id="KW-0378">Hydrolase</keyword>
<dbReference type="EMBL" id="WWCP01000053">
    <property type="protein sequence ID" value="MYM85201.1"/>
    <property type="molecule type" value="Genomic_DNA"/>
</dbReference>
<dbReference type="PANTHER" id="PTHR43798">
    <property type="entry name" value="MONOACYLGLYCEROL LIPASE"/>
    <property type="match status" value="1"/>
</dbReference>
<proteinExistence type="predicted"/>
<dbReference type="RefSeq" id="WP_161021543.1">
    <property type="nucleotide sequence ID" value="NZ_WWCP01000053.1"/>
</dbReference>
<dbReference type="Proteomes" id="UP000474565">
    <property type="component" value="Unassembled WGS sequence"/>
</dbReference>
<dbReference type="GO" id="GO:0016020">
    <property type="term" value="C:membrane"/>
    <property type="evidence" value="ECO:0007669"/>
    <property type="project" value="TreeGrafter"/>
</dbReference>
<feature type="domain" description="AB hydrolase-1" evidence="2">
    <location>
        <begin position="73"/>
        <end position="344"/>
    </location>
</feature>
<evidence type="ECO:0000259" key="2">
    <source>
        <dbReference type="Pfam" id="PF12697"/>
    </source>
</evidence>
<dbReference type="AlphaFoldDB" id="A0A6L8MSZ0"/>
<sequence>MNLCKATSLNVMLCLSLISSPGQAQTATPPILSPEIAKDFVHAHTLLDVGDGRKMNLNCRGDGTVTVIFDAGLSDWSSIWAMVQPQTATRTRACTYDRAGMGYSDLSDRPSTPFNIVADLRNLIKKAGIHGPVVLVGHSLGGFNMKLFAATYPSEVAGVVLVDPTEELEEERARPLVTAKFGADKFKKMYSEENGPAGWLAHFQSCVESAKKQDLDPASDLYKQCTDPVHLPLGPLIADERQVIQVRYAYQAAQASEAQNCVIAPVPHLNEQYAGIFGKKNALGNLPLIVLSHSILEMRSPTAEEDQYVLLALHDQTTASSTRGQHRVVKNTHHNIEVEDPQAIVLAINDVLDMVSADK</sequence>
<dbReference type="PANTHER" id="PTHR43798:SF33">
    <property type="entry name" value="HYDROLASE, PUTATIVE (AFU_ORTHOLOGUE AFUA_2G14860)-RELATED"/>
    <property type="match status" value="1"/>
</dbReference>
<gene>
    <name evidence="3" type="ORF">GTP44_25075</name>
</gene>
<name>A0A6L8MSZ0_9BURK</name>
<evidence type="ECO:0000313" key="4">
    <source>
        <dbReference type="Proteomes" id="UP000474565"/>
    </source>
</evidence>
<comment type="caution">
    <text evidence="3">The sequence shown here is derived from an EMBL/GenBank/DDBJ whole genome shotgun (WGS) entry which is preliminary data.</text>
</comment>